<evidence type="ECO:0000256" key="5">
    <source>
        <dbReference type="ARBA" id="ARBA00023274"/>
    </source>
</evidence>
<proteinExistence type="inferred from homology"/>
<accession>A0A132N2C4</accession>
<reference evidence="10 12" key="1">
    <citation type="submission" date="2015-09" db="EMBL/GenBank/DDBJ databases">
        <title>Draft genome sequence of Hydrogenibacillus schlegelii DSM 2000.</title>
        <authorList>
            <person name="Hemp J."/>
        </authorList>
    </citation>
    <scope>NUCLEOTIDE SEQUENCE [LARGE SCALE GENOMIC DNA]</scope>
    <source>
        <strain evidence="10 12">MA 48</strain>
    </source>
</reference>
<dbReference type="EMBL" id="PEBV01000003">
    <property type="protein sequence ID" value="PTQ54500.1"/>
    <property type="molecule type" value="Genomic_DNA"/>
</dbReference>
<reference evidence="11 13" key="2">
    <citation type="submission" date="2017-08" db="EMBL/GenBank/DDBJ databases">
        <title>Burning lignite coal seam in the remote Altai Mountains harbors a hydrogen-driven thermophilic microbial community.</title>
        <authorList>
            <person name="Kadnikov V.V."/>
            <person name="Mardanov A.V."/>
            <person name="Ivasenko D."/>
            <person name="Beletsky A.V."/>
            <person name="Karnachuk O.V."/>
            <person name="Ravin N.V."/>
        </authorList>
    </citation>
    <scope>NUCLEOTIDE SEQUENCE [LARGE SCALE GENOMIC DNA]</scope>
    <source>
        <strain evidence="11">AL33</strain>
    </source>
</reference>
<dbReference type="InterPro" id="IPR035980">
    <property type="entry name" value="Ribosomal_bS6_sf"/>
</dbReference>
<keyword evidence="3 8" id="KW-0694">RNA-binding</keyword>
<dbReference type="CDD" id="cd00473">
    <property type="entry name" value="bS6"/>
    <property type="match status" value="1"/>
</dbReference>
<dbReference type="GO" id="GO:0005737">
    <property type="term" value="C:cytoplasm"/>
    <property type="evidence" value="ECO:0007669"/>
    <property type="project" value="UniProtKB-ARBA"/>
</dbReference>
<dbReference type="GO" id="GO:0005840">
    <property type="term" value="C:ribosome"/>
    <property type="evidence" value="ECO:0007669"/>
    <property type="project" value="UniProtKB-KW"/>
</dbReference>
<dbReference type="EMBL" id="JXBB01000023">
    <property type="protein sequence ID" value="OAR04159.1"/>
    <property type="molecule type" value="Genomic_DNA"/>
</dbReference>
<dbReference type="GO" id="GO:0006412">
    <property type="term" value="P:translation"/>
    <property type="evidence" value="ECO:0007669"/>
    <property type="project" value="UniProtKB-UniRule"/>
</dbReference>
<dbReference type="SUPFAM" id="SSF54995">
    <property type="entry name" value="Ribosomal protein S6"/>
    <property type="match status" value="1"/>
</dbReference>
<protein>
    <recommendedName>
        <fullName evidence="7 8">Small ribosomal subunit protein bS6</fullName>
    </recommendedName>
</protein>
<dbReference type="STRING" id="1484.SA87_06785"/>
<dbReference type="PANTHER" id="PTHR21011">
    <property type="entry name" value="MITOCHONDRIAL 28S RIBOSOMAL PROTEIN S6"/>
    <property type="match status" value="1"/>
</dbReference>
<evidence type="ECO:0000313" key="11">
    <source>
        <dbReference type="EMBL" id="PTQ54500.1"/>
    </source>
</evidence>
<evidence type="ECO:0000313" key="13">
    <source>
        <dbReference type="Proteomes" id="UP000244180"/>
    </source>
</evidence>
<dbReference type="GO" id="GO:0003735">
    <property type="term" value="F:structural constituent of ribosome"/>
    <property type="evidence" value="ECO:0007669"/>
    <property type="project" value="InterPro"/>
</dbReference>
<dbReference type="InterPro" id="IPR000529">
    <property type="entry name" value="Ribosomal_bS6"/>
</dbReference>
<keyword evidence="2 8" id="KW-0699">rRNA-binding</keyword>
<dbReference type="Proteomes" id="UP000243024">
    <property type="component" value="Unassembled WGS sequence"/>
</dbReference>
<evidence type="ECO:0000313" key="10">
    <source>
        <dbReference type="EMBL" id="OAR04159.1"/>
    </source>
</evidence>
<keyword evidence="12" id="KW-1185">Reference proteome</keyword>
<dbReference type="HAMAP" id="MF_00360">
    <property type="entry name" value="Ribosomal_bS6"/>
    <property type="match status" value="1"/>
</dbReference>
<keyword evidence="4 8" id="KW-0689">Ribosomal protein</keyword>
<name>A0A132N2C4_HYDSH</name>
<keyword evidence="5 8" id="KW-0687">Ribonucleoprotein</keyword>
<dbReference type="EMBL" id="JAHHQF010000050">
    <property type="protein sequence ID" value="MBT9282121.1"/>
    <property type="molecule type" value="Genomic_DNA"/>
</dbReference>
<dbReference type="InterPro" id="IPR020814">
    <property type="entry name" value="Ribosomal_S6_plastid/chlpt"/>
</dbReference>
<gene>
    <name evidence="8 9" type="primary">rpsF</name>
    <name evidence="11" type="ORF">HSCHL_0079</name>
    <name evidence="9" type="ORF">KM312_05630</name>
    <name evidence="10" type="ORF">SA87_06785</name>
</gene>
<evidence type="ECO:0000313" key="12">
    <source>
        <dbReference type="Proteomes" id="UP000243024"/>
    </source>
</evidence>
<evidence type="ECO:0000256" key="1">
    <source>
        <dbReference type="ARBA" id="ARBA00009512"/>
    </source>
</evidence>
<dbReference type="PROSITE" id="PS01048">
    <property type="entry name" value="RIBOSOMAL_S6"/>
    <property type="match status" value="1"/>
</dbReference>
<dbReference type="RefSeq" id="WP_066201399.1">
    <property type="nucleotide sequence ID" value="NZ_JBFMHU010000185.1"/>
</dbReference>
<evidence type="ECO:0000256" key="8">
    <source>
        <dbReference type="HAMAP-Rule" id="MF_00360"/>
    </source>
</evidence>
<dbReference type="Gene3D" id="3.30.70.60">
    <property type="match status" value="1"/>
</dbReference>
<dbReference type="GO" id="GO:1990904">
    <property type="term" value="C:ribonucleoprotein complex"/>
    <property type="evidence" value="ECO:0007669"/>
    <property type="project" value="UniProtKB-KW"/>
</dbReference>
<dbReference type="OrthoDB" id="9812702at2"/>
<organism evidence="10 12">
    <name type="scientific">Hydrogenibacillus schlegelii</name>
    <name type="common">Bacillus schlegelii</name>
    <dbReference type="NCBI Taxonomy" id="1484"/>
    <lineage>
        <taxon>Bacteria</taxon>
        <taxon>Bacillati</taxon>
        <taxon>Bacillota</taxon>
        <taxon>Bacilli</taxon>
        <taxon>Bacillales</taxon>
        <taxon>Bacillales Family X. Incertae Sedis</taxon>
        <taxon>Hydrogenibacillus</taxon>
    </lineage>
</organism>
<comment type="caution">
    <text evidence="10">The sequence shown here is derived from an EMBL/GenBank/DDBJ whole genome shotgun (WGS) entry which is preliminary data.</text>
</comment>
<comment type="function">
    <text evidence="6 8">Binds together with bS18 to 16S ribosomal RNA.</text>
</comment>
<dbReference type="AlphaFoldDB" id="A0A132N2C4"/>
<evidence type="ECO:0000256" key="4">
    <source>
        <dbReference type="ARBA" id="ARBA00022980"/>
    </source>
</evidence>
<comment type="similarity">
    <text evidence="1 8">Belongs to the bacterial ribosomal protein bS6 family.</text>
</comment>
<dbReference type="Pfam" id="PF01250">
    <property type="entry name" value="Ribosomal_S6"/>
    <property type="match status" value="1"/>
</dbReference>
<dbReference type="Proteomes" id="UP000748108">
    <property type="component" value="Unassembled WGS sequence"/>
</dbReference>
<evidence type="ECO:0000256" key="2">
    <source>
        <dbReference type="ARBA" id="ARBA00022730"/>
    </source>
</evidence>
<dbReference type="NCBIfam" id="TIGR00166">
    <property type="entry name" value="S6"/>
    <property type="match status" value="1"/>
</dbReference>
<dbReference type="FunFam" id="3.30.70.60:FF:000002">
    <property type="entry name" value="30S ribosomal protein S6"/>
    <property type="match status" value="1"/>
</dbReference>
<sequence>MRRYEVLFILRPDLGEEAVAEHRERLQEIIRAQGGEIEKVEDMGKRRLAYEIKKFREGIYTVIYFRGTPQTVKEVERVLGITEAIIRHLVVKHDDDAA</sequence>
<dbReference type="InterPro" id="IPR020815">
    <property type="entry name" value="Ribosomal_bS6_CS"/>
</dbReference>
<dbReference type="GO" id="GO:0070181">
    <property type="term" value="F:small ribosomal subunit rRNA binding"/>
    <property type="evidence" value="ECO:0007669"/>
    <property type="project" value="TreeGrafter"/>
</dbReference>
<dbReference type="Proteomes" id="UP000244180">
    <property type="component" value="Unassembled WGS sequence"/>
</dbReference>
<evidence type="ECO:0000256" key="6">
    <source>
        <dbReference type="ARBA" id="ARBA00035104"/>
    </source>
</evidence>
<dbReference type="InterPro" id="IPR014717">
    <property type="entry name" value="Transl_elong_EF1B/ribsomal_bS6"/>
</dbReference>
<reference evidence="9" key="3">
    <citation type="journal article" date="2021" name="Microbiology">
        <title>Metagenomic Analysis of the Microbial Community in the Underground Coal Fire Area (Kemerovo Region, Russia) Revealed Predominance of Thermophilic Members of the Phyla Deinococcus-thermus, Aquificae, and Firmicutes.</title>
        <authorList>
            <person name="Kadnikov V."/>
            <person name="Mardanov A.V."/>
            <person name="Beletsky A.V."/>
            <person name="Karnachuk O.V."/>
            <person name="Ravin N.V."/>
        </authorList>
    </citation>
    <scope>NUCLEOTIDE SEQUENCE</scope>
    <source>
        <strain evidence="9">RBS10-49</strain>
    </source>
</reference>
<dbReference type="PANTHER" id="PTHR21011:SF1">
    <property type="entry name" value="SMALL RIBOSOMAL SUBUNIT PROTEIN BS6M"/>
    <property type="match status" value="1"/>
</dbReference>
<evidence type="ECO:0000313" key="9">
    <source>
        <dbReference type="EMBL" id="MBT9282121.1"/>
    </source>
</evidence>
<evidence type="ECO:0000256" key="7">
    <source>
        <dbReference type="ARBA" id="ARBA00035294"/>
    </source>
</evidence>
<evidence type="ECO:0000256" key="3">
    <source>
        <dbReference type="ARBA" id="ARBA00022884"/>
    </source>
</evidence>